<comment type="caution">
    <text evidence="1">The sequence shown here is derived from an EMBL/GenBank/DDBJ whole genome shotgun (WGS) entry which is preliminary data.</text>
</comment>
<proteinExistence type="predicted"/>
<gene>
    <name evidence="1" type="ORF">TU86_19410</name>
</gene>
<sequence length="168" mass="18890">MTITVTSKTLNDYDAHLAVNTATAYLRQSDLAYYLIDQLEKQKLKITLEVSSDPAYANKDMSSNGTLVWSLLSDSLISAEASDVSTLLSRTPQTQKPYIASHLNLLHLLALACQQLNDQLNFRDADATWPWLDEKTLSATDIDNVVARELSDKAFPDEQNWDRLLTRN</sequence>
<dbReference type="AlphaFoldDB" id="A0A0J6IIC9"/>
<evidence type="ECO:0000313" key="1">
    <source>
        <dbReference type="EMBL" id="KMN12108.1"/>
    </source>
</evidence>
<dbReference type="RefSeq" id="WP_048365952.1">
    <property type="nucleotide sequence ID" value="NZ_JYLF01000010.1"/>
</dbReference>
<name>A0A0J6IIC9_9PSED</name>
<accession>A0A0J6IIC9</accession>
<evidence type="ECO:0000313" key="2">
    <source>
        <dbReference type="Proteomes" id="UP000036325"/>
    </source>
</evidence>
<dbReference type="EMBL" id="JYLF01000010">
    <property type="protein sequence ID" value="KMN12108.1"/>
    <property type="molecule type" value="Genomic_DNA"/>
</dbReference>
<dbReference type="PATRIC" id="fig|1608994.3.peg.35"/>
<dbReference type="Proteomes" id="UP000036325">
    <property type="component" value="Unassembled WGS sequence"/>
</dbReference>
<organism evidence="1 2">
    <name type="scientific">Pseudomonas weihenstephanensis</name>
    <dbReference type="NCBI Taxonomy" id="1608994"/>
    <lineage>
        <taxon>Bacteria</taxon>
        <taxon>Pseudomonadati</taxon>
        <taxon>Pseudomonadota</taxon>
        <taxon>Gammaproteobacteria</taxon>
        <taxon>Pseudomonadales</taxon>
        <taxon>Pseudomonadaceae</taxon>
        <taxon>Pseudomonas</taxon>
    </lineage>
</organism>
<dbReference type="OrthoDB" id="6971876at2"/>
<protein>
    <submittedName>
        <fullName evidence="1">Uncharacterized protein</fullName>
    </submittedName>
</protein>
<dbReference type="STRING" id="1608994.TU86_19410"/>
<reference evidence="1 2" key="1">
    <citation type="submission" date="2015-02" db="EMBL/GenBank/DDBJ databases">
        <title>Pseudomonas helleri sp. nov. and Pseudomonas weihenstephanensis sp. nov., isolated from raw cows milk.</title>
        <authorList>
            <person name="von Neubeck M."/>
            <person name="Huptas C."/>
            <person name="Wenning M."/>
            <person name="Scherer S."/>
        </authorList>
    </citation>
    <scope>NUCLEOTIDE SEQUENCE [LARGE SCALE GENOMIC DNA]</scope>
    <source>
        <strain evidence="1 2">DSM 29166</strain>
    </source>
</reference>